<evidence type="ECO:0000313" key="5">
    <source>
        <dbReference type="Proteomes" id="UP000198983"/>
    </source>
</evidence>
<dbReference type="SMART" id="SM00563">
    <property type="entry name" value="PlsC"/>
    <property type="match status" value="1"/>
</dbReference>
<dbReference type="SUPFAM" id="SSF69593">
    <property type="entry name" value="Glycerol-3-phosphate (1)-acyltransferase"/>
    <property type="match status" value="1"/>
</dbReference>
<keyword evidence="5" id="KW-1185">Reference proteome</keyword>
<dbReference type="GO" id="GO:0005886">
    <property type="term" value="C:plasma membrane"/>
    <property type="evidence" value="ECO:0007669"/>
    <property type="project" value="TreeGrafter"/>
</dbReference>
<evidence type="ECO:0000313" key="4">
    <source>
        <dbReference type="EMBL" id="SDS90247.1"/>
    </source>
</evidence>
<dbReference type="STRING" id="117157.SAMN04489717_4283"/>
<dbReference type="EMBL" id="LT629732">
    <property type="protein sequence ID" value="SDS90247.1"/>
    <property type="molecule type" value="Genomic_DNA"/>
</dbReference>
<dbReference type="RefSeq" id="WP_092655376.1">
    <property type="nucleotide sequence ID" value="NZ_LT629732.1"/>
</dbReference>
<feature type="domain" description="Phospholipid/glycerol acyltransferase" evidence="3">
    <location>
        <begin position="52"/>
        <end position="162"/>
    </location>
</feature>
<dbReference type="GO" id="GO:0003841">
    <property type="term" value="F:1-acylglycerol-3-phosphate O-acyltransferase activity"/>
    <property type="evidence" value="ECO:0007669"/>
    <property type="project" value="TreeGrafter"/>
</dbReference>
<sequence>MSEPAVTPYWHDVPGPPRRGLVASRPLVARLVRATWKVRVHDDHHVPSTGPVILASNHVGILDGPLLCAVARRPVHAIVKKEMFRGAVGRTLRGMGQIPVDRRATDPAAVKAALAVLHRGDALAIYPEGARGAGDFTVIKSGVAYLALCTGAPVVPVVCLGTRLPGAPIGSVPPARSPVDLVFGPPVTLPRTDWPRRQDVVREQAQWLQKWLVGHLRYACELTGRELPGPAAHPEPEPGPVVTP</sequence>
<organism evidence="4 5">
    <name type="scientific">Actinopolymorpha singaporensis</name>
    <dbReference type="NCBI Taxonomy" id="117157"/>
    <lineage>
        <taxon>Bacteria</taxon>
        <taxon>Bacillati</taxon>
        <taxon>Actinomycetota</taxon>
        <taxon>Actinomycetes</taxon>
        <taxon>Propionibacteriales</taxon>
        <taxon>Actinopolymorphaceae</taxon>
        <taxon>Actinopolymorpha</taxon>
    </lineage>
</organism>
<dbReference type="PANTHER" id="PTHR10434:SF11">
    <property type="entry name" value="1-ACYL-SN-GLYCEROL-3-PHOSPHATE ACYLTRANSFERASE"/>
    <property type="match status" value="1"/>
</dbReference>
<evidence type="ECO:0000256" key="1">
    <source>
        <dbReference type="ARBA" id="ARBA00022679"/>
    </source>
</evidence>
<dbReference type="PANTHER" id="PTHR10434">
    <property type="entry name" value="1-ACYL-SN-GLYCEROL-3-PHOSPHATE ACYLTRANSFERASE"/>
    <property type="match status" value="1"/>
</dbReference>
<gene>
    <name evidence="4" type="ORF">SAMN04489717_4283</name>
</gene>
<dbReference type="Pfam" id="PF01553">
    <property type="entry name" value="Acyltransferase"/>
    <property type="match status" value="1"/>
</dbReference>
<dbReference type="CDD" id="cd07989">
    <property type="entry name" value="LPLAT_AGPAT-like"/>
    <property type="match status" value="1"/>
</dbReference>
<name>A0A1H1VZE8_9ACTN</name>
<accession>A0A1H1VZE8</accession>
<dbReference type="GO" id="GO:0006654">
    <property type="term" value="P:phosphatidic acid biosynthetic process"/>
    <property type="evidence" value="ECO:0007669"/>
    <property type="project" value="TreeGrafter"/>
</dbReference>
<dbReference type="Proteomes" id="UP000198983">
    <property type="component" value="Chromosome I"/>
</dbReference>
<proteinExistence type="predicted"/>
<protein>
    <submittedName>
        <fullName evidence="4">1-acyl-sn-glycerol-3-phosphate acyltransferase</fullName>
    </submittedName>
</protein>
<dbReference type="OrthoDB" id="9808424at2"/>
<dbReference type="AlphaFoldDB" id="A0A1H1VZE8"/>
<reference evidence="4 5" key="1">
    <citation type="submission" date="2016-10" db="EMBL/GenBank/DDBJ databases">
        <authorList>
            <person name="de Groot N.N."/>
        </authorList>
    </citation>
    <scope>NUCLEOTIDE SEQUENCE [LARGE SCALE GENOMIC DNA]</scope>
    <source>
        <strain evidence="4 5">DSM 22024</strain>
    </source>
</reference>
<evidence type="ECO:0000259" key="3">
    <source>
        <dbReference type="SMART" id="SM00563"/>
    </source>
</evidence>
<keyword evidence="1 4" id="KW-0808">Transferase</keyword>
<evidence type="ECO:0000256" key="2">
    <source>
        <dbReference type="ARBA" id="ARBA00023315"/>
    </source>
</evidence>
<keyword evidence="2 4" id="KW-0012">Acyltransferase</keyword>
<dbReference type="InterPro" id="IPR002123">
    <property type="entry name" value="Plipid/glycerol_acylTrfase"/>
</dbReference>